<organism evidence="1 2">
    <name type="scientific">Jatrophihabitans telluris</name>
    <dbReference type="NCBI Taxonomy" id="2038343"/>
    <lineage>
        <taxon>Bacteria</taxon>
        <taxon>Bacillati</taxon>
        <taxon>Actinomycetota</taxon>
        <taxon>Actinomycetes</taxon>
        <taxon>Jatrophihabitantales</taxon>
        <taxon>Jatrophihabitantaceae</taxon>
        <taxon>Jatrophihabitans</taxon>
    </lineage>
</organism>
<proteinExistence type="predicted"/>
<dbReference type="RefSeq" id="WP_249770827.1">
    <property type="nucleotide sequence ID" value="NZ_CP097332.1"/>
</dbReference>
<dbReference type="EMBL" id="CP097332">
    <property type="protein sequence ID" value="UQX87873.1"/>
    <property type="molecule type" value="Genomic_DNA"/>
</dbReference>
<sequence>MWRLRPTVLLAAAWALTCLVIVRRRLRREGVRATCPAAPRLPMKAYPGVSAVISRLSPTCIERALIIQSWLTAHERYHDIVVGIPTGGMSTETAHAWVDGFEPESAVKYTEIHRIQPARRPAAPQA</sequence>
<evidence type="ECO:0000313" key="2">
    <source>
        <dbReference type="Proteomes" id="UP001056336"/>
    </source>
</evidence>
<gene>
    <name evidence="1" type="ORF">M6D93_16425</name>
</gene>
<evidence type="ECO:0000313" key="1">
    <source>
        <dbReference type="EMBL" id="UQX87873.1"/>
    </source>
</evidence>
<dbReference type="Proteomes" id="UP001056336">
    <property type="component" value="Chromosome"/>
</dbReference>
<keyword evidence="2" id="KW-1185">Reference proteome</keyword>
<name>A0ABY4QW26_9ACTN</name>
<protein>
    <submittedName>
        <fullName evidence="1">Lasso peptide biosynthesis protein</fullName>
    </submittedName>
</protein>
<accession>A0ABY4QW26</accession>
<reference evidence="1" key="2">
    <citation type="submission" date="2022-05" db="EMBL/GenBank/DDBJ databases">
        <authorList>
            <person name="Kim J.-S."/>
            <person name="Lee K."/>
            <person name="Suh M."/>
            <person name="Eom M."/>
            <person name="Kim J.-S."/>
            <person name="Kim D.-S."/>
            <person name="Ko S.-H."/>
            <person name="Shin Y."/>
            <person name="Lee J.-S."/>
        </authorList>
    </citation>
    <scope>NUCLEOTIDE SEQUENCE</scope>
    <source>
        <strain evidence="1">N237</strain>
    </source>
</reference>
<reference evidence="1" key="1">
    <citation type="journal article" date="2018" name="Int. J. Syst. Evol. Microbiol.">
        <title>Jatrophihabitans telluris sp. nov., isolated from sediment soil of lava forest wetlands and the emended description of the genus Jatrophihabitans.</title>
        <authorList>
            <person name="Lee K.C."/>
            <person name="Suh M.K."/>
            <person name="Eom M.K."/>
            <person name="Kim K.K."/>
            <person name="Kim J.S."/>
            <person name="Kim D.S."/>
            <person name="Ko S.H."/>
            <person name="Shin Y.K."/>
            <person name="Lee J.S."/>
        </authorList>
    </citation>
    <scope>NUCLEOTIDE SEQUENCE</scope>
    <source>
        <strain evidence="1">N237</strain>
    </source>
</reference>